<evidence type="ECO:0000256" key="5">
    <source>
        <dbReference type="ARBA" id="ARBA00023136"/>
    </source>
</evidence>
<organism evidence="9 10">
    <name type="scientific">Butyricimonas virosa</name>
    <dbReference type="NCBI Taxonomy" id="544645"/>
    <lineage>
        <taxon>Bacteria</taxon>
        <taxon>Pseudomonadati</taxon>
        <taxon>Bacteroidota</taxon>
        <taxon>Bacteroidia</taxon>
        <taxon>Bacteroidales</taxon>
        <taxon>Odoribacteraceae</taxon>
        <taxon>Butyricimonas</taxon>
    </lineage>
</organism>
<dbReference type="SUPFAM" id="SSF103481">
    <property type="entry name" value="Multidrug resistance efflux transporter EmrE"/>
    <property type="match status" value="2"/>
</dbReference>
<evidence type="ECO:0000256" key="3">
    <source>
        <dbReference type="ARBA" id="ARBA00022692"/>
    </source>
</evidence>
<dbReference type="RefSeq" id="WP_034503080.1">
    <property type="nucleotide sequence ID" value="NZ_CAJKXH010000034.1"/>
</dbReference>
<keyword evidence="11" id="KW-1185">Reference proteome</keyword>
<accession>A0A413IT04</accession>
<evidence type="ECO:0000313" key="9">
    <source>
        <dbReference type="EMBL" id="RGY20876.1"/>
    </source>
</evidence>
<keyword evidence="3 6" id="KW-0812">Transmembrane</keyword>
<dbReference type="Proteomes" id="UP000654720">
    <property type="component" value="Chromosome"/>
</dbReference>
<dbReference type="OrthoDB" id="9806740at2"/>
<evidence type="ECO:0000256" key="2">
    <source>
        <dbReference type="ARBA" id="ARBA00022475"/>
    </source>
</evidence>
<sequence length="307" mass="33264">MRQLKGVLLAMISSSTFGLIPLFALPAMKEGVGLDSVLFYRFAISAVVVGVYLLLRRTDLRVTLKEFGTMFLLGGAYASTSLFLTASYLYIPSGVATTIHFLYPVLVTAIMIVFFKDKISLSVIIATVLAIGGVYLLSSGEGQGRISLKGLFMVLSTVVTYAIYIVGVNKSCIRHMEGLKMTFYMLFCCTIIFGVNILVKGQGLDMMPSANAVVHIFLLSLIPTLVSDLTLILAIQHVGSTTAAILGCMEPLTAVSMGVLFLEERFGIGQILGVVIVLVAVFIVILSSQPGHFSMKRLIPSFIKIRR</sequence>
<dbReference type="GeneID" id="93098647"/>
<dbReference type="InterPro" id="IPR000620">
    <property type="entry name" value="EamA_dom"/>
</dbReference>
<reference evidence="8 11" key="2">
    <citation type="submission" date="2021-02" db="EMBL/GenBank/DDBJ databases">
        <title>FDA dAtabase for Regulatory Grade micrObial Sequences (FDA-ARGOS): Supporting development and validation of Infectious Disease Dx tests.</title>
        <authorList>
            <person name="Carlson P."/>
            <person name="Fischbach M."/>
            <person name="Hastie J."/>
            <person name="Bilen M."/>
            <person name="Cheng A."/>
            <person name="Tallon L."/>
            <person name="Sadzewicz L."/>
            <person name="Zhao X."/>
            <person name="Boylan J."/>
            <person name="Ott S."/>
            <person name="Bowen H."/>
            <person name="Vavikolanu K."/>
            <person name="Mehta A."/>
            <person name="Aluvathingal J."/>
            <person name="Nadendla S."/>
            <person name="Yan Y."/>
            <person name="Sichtig H."/>
        </authorList>
    </citation>
    <scope>NUCLEOTIDE SEQUENCE [LARGE SCALE GENOMIC DNA]</scope>
    <source>
        <strain evidence="8 11">FDAARGOS_1229</strain>
    </source>
</reference>
<feature type="transmembrane region" description="Helical" evidence="6">
    <location>
        <begin position="242"/>
        <end position="262"/>
    </location>
</feature>
<gene>
    <name evidence="9" type="ORF">DXA50_02110</name>
    <name evidence="8" type="ORF">I6J59_12400</name>
</gene>
<feature type="transmembrane region" description="Helical" evidence="6">
    <location>
        <begin position="212"/>
        <end position="235"/>
    </location>
</feature>
<dbReference type="AlphaFoldDB" id="A0A413IT04"/>
<dbReference type="Gene3D" id="1.10.3730.20">
    <property type="match status" value="1"/>
</dbReference>
<keyword evidence="4 6" id="KW-1133">Transmembrane helix</keyword>
<keyword evidence="5 6" id="KW-0472">Membrane</keyword>
<evidence type="ECO:0000313" key="8">
    <source>
        <dbReference type="EMBL" id="QRO48742.1"/>
    </source>
</evidence>
<evidence type="ECO:0000313" key="10">
    <source>
        <dbReference type="Proteomes" id="UP000286063"/>
    </source>
</evidence>
<feature type="transmembrane region" description="Helical" evidence="6">
    <location>
        <begin position="150"/>
        <end position="169"/>
    </location>
</feature>
<dbReference type="Pfam" id="PF00892">
    <property type="entry name" value="EamA"/>
    <property type="match status" value="2"/>
</dbReference>
<evidence type="ECO:0000256" key="6">
    <source>
        <dbReference type="SAM" id="Phobius"/>
    </source>
</evidence>
<feature type="transmembrane region" description="Helical" evidence="6">
    <location>
        <begin position="268"/>
        <end position="287"/>
    </location>
</feature>
<evidence type="ECO:0000313" key="11">
    <source>
        <dbReference type="Proteomes" id="UP000654720"/>
    </source>
</evidence>
<feature type="transmembrane region" description="Helical" evidence="6">
    <location>
        <begin position="97"/>
        <end position="114"/>
    </location>
</feature>
<feature type="domain" description="EamA" evidence="7">
    <location>
        <begin position="149"/>
        <end position="285"/>
    </location>
</feature>
<reference evidence="9 10" key="1">
    <citation type="submission" date="2018-08" db="EMBL/GenBank/DDBJ databases">
        <title>A genome reference for cultivated species of the human gut microbiota.</title>
        <authorList>
            <person name="Zou Y."/>
            <person name="Xue W."/>
            <person name="Luo G."/>
        </authorList>
    </citation>
    <scope>NUCLEOTIDE SEQUENCE [LARGE SCALE GENOMIC DNA]</scope>
    <source>
        <strain evidence="9 10">OF02-7</strain>
    </source>
</reference>
<dbReference type="PANTHER" id="PTHR32322">
    <property type="entry name" value="INNER MEMBRANE TRANSPORTER"/>
    <property type="match status" value="1"/>
</dbReference>
<feature type="transmembrane region" description="Helical" evidence="6">
    <location>
        <begin position="37"/>
        <end position="55"/>
    </location>
</feature>
<dbReference type="EMBL" id="QSCR01000002">
    <property type="protein sequence ID" value="RGY20876.1"/>
    <property type="molecule type" value="Genomic_DNA"/>
</dbReference>
<evidence type="ECO:0000259" key="7">
    <source>
        <dbReference type="Pfam" id="PF00892"/>
    </source>
</evidence>
<comment type="subcellular location">
    <subcellularLocation>
        <location evidence="1">Cell membrane</location>
        <topology evidence="1">Multi-pass membrane protein</topology>
    </subcellularLocation>
</comment>
<dbReference type="InterPro" id="IPR050638">
    <property type="entry name" value="AA-Vitamin_Transporters"/>
</dbReference>
<feature type="transmembrane region" description="Helical" evidence="6">
    <location>
        <begin position="181"/>
        <end position="200"/>
    </location>
</feature>
<name>A0A413IT04_9BACT</name>
<evidence type="ECO:0000256" key="1">
    <source>
        <dbReference type="ARBA" id="ARBA00004651"/>
    </source>
</evidence>
<feature type="transmembrane region" description="Helical" evidence="6">
    <location>
        <begin position="67"/>
        <end position="91"/>
    </location>
</feature>
<dbReference type="EMBL" id="CP069450">
    <property type="protein sequence ID" value="QRO48742.1"/>
    <property type="molecule type" value="Genomic_DNA"/>
</dbReference>
<dbReference type="PANTHER" id="PTHR32322:SF18">
    <property type="entry name" value="S-ADENOSYLMETHIONINE_S-ADENOSYLHOMOCYSTEINE TRANSPORTER"/>
    <property type="match status" value="1"/>
</dbReference>
<proteinExistence type="predicted"/>
<feature type="domain" description="EamA" evidence="7">
    <location>
        <begin position="5"/>
        <end position="138"/>
    </location>
</feature>
<dbReference type="GO" id="GO:0005886">
    <property type="term" value="C:plasma membrane"/>
    <property type="evidence" value="ECO:0007669"/>
    <property type="project" value="UniProtKB-SubCell"/>
</dbReference>
<dbReference type="Proteomes" id="UP000286063">
    <property type="component" value="Unassembled WGS sequence"/>
</dbReference>
<protein>
    <submittedName>
        <fullName evidence="9">DMT family transporter</fullName>
    </submittedName>
</protein>
<keyword evidence="2" id="KW-1003">Cell membrane</keyword>
<feature type="transmembrane region" description="Helical" evidence="6">
    <location>
        <begin position="121"/>
        <end position="138"/>
    </location>
</feature>
<evidence type="ECO:0000256" key="4">
    <source>
        <dbReference type="ARBA" id="ARBA00022989"/>
    </source>
</evidence>
<dbReference type="InterPro" id="IPR037185">
    <property type="entry name" value="EmrE-like"/>
</dbReference>
<feature type="transmembrane region" description="Helical" evidence="6">
    <location>
        <begin position="7"/>
        <end position="25"/>
    </location>
</feature>